<dbReference type="InterPro" id="IPR029071">
    <property type="entry name" value="Ubiquitin-like_domsf"/>
</dbReference>
<feature type="compositionally biased region" description="Low complexity" evidence="1">
    <location>
        <begin position="1"/>
        <end position="13"/>
    </location>
</feature>
<feature type="domain" description="Ubiquitin-like" evidence="2">
    <location>
        <begin position="72"/>
        <end position="133"/>
    </location>
</feature>
<organism evidence="3">
    <name type="scientific">Alexandrium monilatum</name>
    <dbReference type="NCBI Taxonomy" id="311494"/>
    <lineage>
        <taxon>Eukaryota</taxon>
        <taxon>Sar</taxon>
        <taxon>Alveolata</taxon>
        <taxon>Dinophyceae</taxon>
        <taxon>Gonyaulacales</taxon>
        <taxon>Pyrocystaceae</taxon>
        <taxon>Alexandrium</taxon>
    </lineage>
</organism>
<evidence type="ECO:0000256" key="1">
    <source>
        <dbReference type="SAM" id="MobiDB-lite"/>
    </source>
</evidence>
<dbReference type="CDD" id="cd17039">
    <property type="entry name" value="Ubl_ubiquitin_like"/>
    <property type="match status" value="1"/>
</dbReference>
<name>A0A7S4RSZ1_9DINO</name>
<feature type="region of interest" description="Disordered" evidence="1">
    <location>
        <begin position="1"/>
        <end position="65"/>
    </location>
</feature>
<dbReference type="EMBL" id="HBNR01056995">
    <property type="protein sequence ID" value="CAE4624173.1"/>
    <property type="molecule type" value="Transcribed_RNA"/>
</dbReference>
<reference evidence="3" key="1">
    <citation type="submission" date="2021-01" db="EMBL/GenBank/DDBJ databases">
        <authorList>
            <person name="Corre E."/>
            <person name="Pelletier E."/>
            <person name="Niang G."/>
            <person name="Scheremetjew M."/>
            <person name="Finn R."/>
            <person name="Kale V."/>
            <person name="Holt S."/>
            <person name="Cochrane G."/>
            <person name="Meng A."/>
            <person name="Brown T."/>
            <person name="Cohen L."/>
        </authorList>
    </citation>
    <scope>NUCLEOTIDE SEQUENCE</scope>
    <source>
        <strain evidence="3">CCMP3105</strain>
    </source>
</reference>
<accession>A0A7S4RSZ1</accession>
<dbReference type="InterPro" id="IPR000626">
    <property type="entry name" value="Ubiquitin-like_dom"/>
</dbReference>
<dbReference type="SUPFAM" id="SSF54236">
    <property type="entry name" value="Ubiquitin-like"/>
    <property type="match status" value="1"/>
</dbReference>
<evidence type="ECO:0000313" key="3">
    <source>
        <dbReference type="EMBL" id="CAE4624173.1"/>
    </source>
</evidence>
<gene>
    <name evidence="3" type="ORF">AMON00008_LOCUS40080</name>
</gene>
<dbReference type="PROSITE" id="PS50053">
    <property type="entry name" value="UBIQUITIN_2"/>
    <property type="match status" value="1"/>
</dbReference>
<proteinExistence type="predicted"/>
<dbReference type="AlphaFoldDB" id="A0A7S4RSZ1"/>
<protein>
    <recommendedName>
        <fullName evidence="2">Ubiquitin-like domain-containing protein</fullName>
    </recommendedName>
</protein>
<sequence>MAAAPAAPELAAPVDDTDARLPVQGPAKGAGKGPPPPPPRASKGLGKGAMPPPPPRAAAKDFWGVPEGGPPVHVTARMMDGRELALEIPGGSRVRSLRQVVGSKLGGVGWQRIKLVHGANVLMDPISLADCGIVPAAEPDGALPVVNVIILSPLHGVLDWAGISVPDEVQQAKADLHDALAQAGHLRRRVAA</sequence>
<evidence type="ECO:0000259" key="2">
    <source>
        <dbReference type="PROSITE" id="PS50053"/>
    </source>
</evidence>